<keyword evidence="7 18" id="KW-0479">Metal-binding</keyword>
<dbReference type="Gene3D" id="1.10.1300.10">
    <property type="entry name" value="3'5'-cyclic nucleotide phosphodiesterase, catalytic domain"/>
    <property type="match status" value="1"/>
</dbReference>
<reference evidence="22" key="1">
    <citation type="submission" date="2025-08" db="UniProtKB">
        <authorList>
            <consortium name="Ensembl"/>
        </authorList>
    </citation>
    <scope>IDENTIFICATION</scope>
</reference>
<evidence type="ECO:0000256" key="20">
    <source>
        <dbReference type="SAM" id="MobiDB-lite"/>
    </source>
</evidence>
<dbReference type="SUPFAM" id="SSF55781">
    <property type="entry name" value="GAF domain-like"/>
    <property type="match status" value="2"/>
</dbReference>
<name>A0A8C8HY35_ONCTS</name>
<dbReference type="FunFam" id="3.30.450.40:FF:000004">
    <property type="entry name" value="Phosphodiesterase"/>
    <property type="match status" value="1"/>
</dbReference>
<evidence type="ECO:0000256" key="17">
    <source>
        <dbReference type="PIRSR" id="PIRSR623088-2"/>
    </source>
</evidence>
<feature type="binding site" evidence="17">
    <location>
        <begin position="606"/>
        <end position="610"/>
    </location>
    <ligand>
        <name>AMP</name>
        <dbReference type="ChEBI" id="CHEBI:456215"/>
    </ligand>
</feature>
<evidence type="ECO:0000256" key="16">
    <source>
        <dbReference type="PIRSR" id="PIRSR623088-1"/>
    </source>
</evidence>
<dbReference type="FunFam" id="1.10.1300.10:FF:000003">
    <property type="entry name" value="Phosphodiesterase"/>
    <property type="match status" value="1"/>
</dbReference>
<evidence type="ECO:0000256" key="15">
    <source>
        <dbReference type="ARBA" id="ARBA00059501"/>
    </source>
</evidence>
<feature type="binding site" evidence="18">
    <location>
        <position position="647"/>
    </location>
    <ligand>
        <name>Zn(2+)</name>
        <dbReference type="ChEBI" id="CHEBI:29105"/>
        <label>1</label>
    </ligand>
</feature>
<dbReference type="AlphaFoldDB" id="A0A8C8HY35"/>
<evidence type="ECO:0000256" key="11">
    <source>
        <dbReference type="ARBA" id="ARBA00022833"/>
    </source>
</evidence>
<evidence type="ECO:0000256" key="6">
    <source>
        <dbReference type="ARBA" id="ARBA00022553"/>
    </source>
</evidence>
<dbReference type="CDD" id="cd00077">
    <property type="entry name" value="HDc"/>
    <property type="match status" value="1"/>
</dbReference>
<dbReference type="PRINTS" id="PR00387">
    <property type="entry name" value="PDIESTERASE1"/>
</dbReference>
<dbReference type="FunFam" id="3.30.450.40:FF:000015">
    <property type="entry name" value="Phosphodiesterase"/>
    <property type="match status" value="1"/>
</dbReference>
<feature type="domain" description="PDEase" evidence="21">
    <location>
        <begin position="529"/>
        <end position="853"/>
    </location>
</feature>
<dbReference type="GO" id="GO:0030553">
    <property type="term" value="F:cGMP binding"/>
    <property type="evidence" value="ECO:0007669"/>
    <property type="project" value="UniProtKB-KW"/>
</dbReference>
<feature type="active site" description="Proton donor" evidence="16">
    <location>
        <position position="606"/>
    </location>
</feature>
<evidence type="ECO:0000256" key="2">
    <source>
        <dbReference type="ARBA" id="ARBA00001947"/>
    </source>
</evidence>
<evidence type="ECO:0000259" key="21">
    <source>
        <dbReference type="PROSITE" id="PS51845"/>
    </source>
</evidence>
<comment type="cofactor">
    <cofactor evidence="2">
        <name>Zn(2+)</name>
        <dbReference type="ChEBI" id="CHEBI:29105"/>
    </cofactor>
</comment>
<dbReference type="SMART" id="SM00065">
    <property type="entry name" value="GAF"/>
    <property type="match status" value="2"/>
</dbReference>
<keyword evidence="10 19" id="KW-0378">Hydrolase</keyword>
<feature type="binding site" evidence="17">
    <location>
        <position position="647"/>
    </location>
    <ligand>
        <name>AMP</name>
        <dbReference type="ChEBI" id="CHEBI:456215"/>
    </ligand>
</feature>
<dbReference type="Pfam" id="PF01590">
    <property type="entry name" value="GAF"/>
    <property type="match status" value="2"/>
</dbReference>
<dbReference type="Pfam" id="PF00233">
    <property type="entry name" value="PDEase_I"/>
    <property type="match status" value="1"/>
</dbReference>
<evidence type="ECO:0000256" key="3">
    <source>
        <dbReference type="ARBA" id="ARBA00007648"/>
    </source>
</evidence>
<feature type="binding site" evidence="18">
    <location>
        <position position="646"/>
    </location>
    <ligand>
        <name>Zn(2+)</name>
        <dbReference type="ChEBI" id="CHEBI:29105"/>
        <label>1</label>
    </ligand>
</feature>
<dbReference type="InterPro" id="IPR003018">
    <property type="entry name" value="GAF"/>
</dbReference>
<evidence type="ECO:0000256" key="10">
    <source>
        <dbReference type="ARBA" id="ARBA00022801"/>
    </source>
</evidence>
<dbReference type="Ensembl" id="ENSOTST00005077780.2">
    <property type="protein sequence ID" value="ENSOTSP00005071711.2"/>
    <property type="gene ID" value="ENSOTSG00005032979.2"/>
</dbReference>
<dbReference type="InterPro" id="IPR023088">
    <property type="entry name" value="PDEase"/>
</dbReference>
<gene>
    <name evidence="22" type="primary">LOC112260096</name>
</gene>
<evidence type="ECO:0000256" key="18">
    <source>
        <dbReference type="PIRSR" id="PIRSR623088-3"/>
    </source>
</evidence>
<evidence type="ECO:0000313" key="22">
    <source>
        <dbReference type="Ensembl" id="ENSOTSP00005071711.2"/>
    </source>
</evidence>
<dbReference type="InterPro" id="IPR002073">
    <property type="entry name" value="PDEase_catalytic_dom"/>
</dbReference>
<evidence type="ECO:0000256" key="14">
    <source>
        <dbReference type="ARBA" id="ARBA00037913"/>
    </source>
</evidence>
<comment type="similarity">
    <text evidence="3 19">Belongs to the cyclic nucleotide phosphodiesterase family.</text>
</comment>
<feature type="compositionally biased region" description="Low complexity" evidence="20">
    <location>
        <begin position="43"/>
        <end position="52"/>
    </location>
</feature>
<keyword evidence="6" id="KW-0597">Phosphoprotein</keyword>
<dbReference type="PROSITE" id="PS51845">
    <property type="entry name" value="PDEASE_I_2"/>
    <property type="match status" value="1"/>
</dbReference>
<evidence type="ECO:0000256" key="13">
    <source>
        <dbReference type="ARBA" id="ARBA00036079"/>
    </source>
</evidence>
<comment type="pathway">
    <text evidence="14">Purine metabolism; 3',5'-cyclic GMP degradation; GMP from 3',5'-cyclic GMP: step 1/1.</text>
</comment>
<keyword evidence="11" id="KW-0862">Zinc</keyword>
<dbReference type="GO" id="GO:0046872">
    <property type="term" value="F:metal ion binding"/>
    <property type="evidence" value="ECO:0007669"/>
    <property type="project" value="UniProtKB-KW"/>
</dbReference>
<keyword evidence="4" id="KW-0021">Allosteric enzyme</keyword>
<evidence type="ECO:0000256" key="1">
    <source>
        <dbReference type="ARBA" id="ARBA00001946"/>
    </source>
</evidence>
<dbReference type="SUPFAM" id="SSF109604">
    <property type="entry name" value="HD-domain/PDEase-like"/>
    <property type="match status" value="1"/>
</dbReference>
<feature type="binding site" evidence="17">
    <location>
        <position position="810"/>
    </location>
    <ligand>
        <name>AMP</name>
        <dbReference type="ChEBI" id="CHEBI:456215"/>
    </ligand>
</feature>
<evidence type="ECO:0000256" key="9">
    <source>
        <dbReference type="ARBA" id="ARBA00022741"/>
    </source>
</evidence>
<dbReference type="InterPro" id="IPR036971">
    <property type="entry name" value="PDEase_catalytic_dom_sf"/>
</dbReference>
<feature type="binding site" evidence="18">
    <location>
        <position position="757"/>
    </location>
    <ligand>
        <name>Zn(2+)</name>
        <dbReference type="ChEBI" id="CHEBI:29105"/>
        <label>1</label>
    </ligand>
</feature>
<proteinExistence type="inferred from homology"/>
<dbReference type="PANTHER" id="PTHR11347">
    <property type="entry name" value="CYCLIC NUCLEOTIDE PHOSPHODIESTERASE"/>
    <property type="match status" value="1"/>
</dbReference>
<keyword evidence="9" id="KW-0547">Nucleotide-binding</keyword>
<evidence type="ECO:0000313" key="23">
    <source>
        <dbReference type="Proteomes" id="UP000694402"/>
    </source>
</evidence>
<dbReference type="InterPro" id="IPR023174">
    <property type="entry name" value="PDEase_CS"/>
</dbReference>
<dbReference type="InterPro" id="IPR029016">
    <property type="entry name" value="GAF-like_dom_sf"/>
</dbReference>
<evidence type="ECO:0000256" key="4">
    <source>
        <dbReference type="ARBA" id="ARBA00022533"/>
    </source>
</evidence>
<reference evidence="22" key="2">
    <citation type="submission" date="2025-09" db="UniProtKB">
        <authorList>
            <consortium name="Ensembl"/>
        </authorList>
    </citation>
    <scope>IDENTIFICATION</scope>
</reference>
<dbReference type="EC" id="3.1.4.-" evidence="19"/>
<comment type="cofactor">
    <cofactor evidence="1">
        <name>Mg(2+)</name>
        <dbReference type="ChEBI" id="CHEBI:18420"/>
    </cofactor>
</comment>
<evidence type="ECO:0000256" key="19">
    <source>
        <dbReference type="RuleBase" id="RU363067"/>
    </source>
</evidence>
<keyword evidence="12" id="KW-0142">cGMP-binding</keyword>
<feature type="binding site" evidence="17">
    <location>
        <position position="757"/>
    </location>
    <ligand>
        <name>AMP</name>
        <dbReference type="ChEBI" id="CHEBI:456215"/>
    </ligand>
</feature>
<dbReference type="SMART" id="SM00471">
    <property type="entry name" value="HDc"/>
    <property type="match status" value="1"/>
</dbReference>
<sequence>MCLVGSLIYRHISWQICFYSRWDFGREMVNAWFAERVHSIQPSSSSSSSSSSKETLTPQRPTHPAPSTPTRKISASEFDRPLRPIVVKDAEGSLTFLCDAEPDRGDIRTPMPFRTQQGGVGLGIPAGMMDEVGSARGLDRCARLLELVKDVSSHLDVTALCHKIFLHINELIAADRYSLFLVGEDSSNKKFLVSRLFDVAEGSTLEEVSNSCIRLEWNKGIVGHVAATGQPLNIKNAYEDPRFNAEVDQITGYKTQSILCLPIKNHREEVVGVAQAINKKCGENGTFTEQDEKDFSAYLAFSGIVLHNAQLYETSQLENRRNQVLLDLASLILEEQQSLEVLLRKIAGTILSFMQAQGCTVFIADGDSMVGSHVNVEVVHSLIKQVLQCCVPHRDCDVSQINYMYAQYVKNTMEPLNISDVTKDQRFPWMSENPEHPSNQIKSLLCTPIRNGKKDKVIGVCQLVNKMDETSGKVKSFNRNDEQFLEAFAIFCGLGIQNTQMYETVERAMAKQEVTLEVLSYHASAAEEETRALQVTAAATVPSAQSLRLMEFSFSDFELSDAETTQATIRMFVDLNLVQNFQMKYKSLCQWILSVKKNYRKNVAYHNWRHAFNTSQCMFALFKSGQLQSNMSELEILALMIATLSHDLDHRGVNNSYIQRSDHPLAQLYCHSTMEHHHFDQCLMILNSPGNQILSSLSLDEYKATLKMIERAILATDLALYMKRRGEFFELTKNSQFVWDDDYHKDLLRSMLMTACDISAITKPWPIQKRIAELVATEFFEQGDKERQELNIEPIDLMNREKRDKIPSMQVSFIDAICTQLYETLAGMSESCSPLLEGCQKNRQNWKILAEQGDKGFFNGVSEEVK</sequence>
<dbReference type="Proteomes" id="UP000694402">
    <property type="component" value="Unassembled WGS sequence"/>
</dbReference>
<protein>
    <recommendedName>
        <fullName evidence="19">Phosphodiesterase</fullName>
        <ecNumber evidence="19">3.1.4.-</ecNumber>
    </recommendedName>
</protein>
<feature type="binding site" evidence="18">
    <location>
        <position position="647"/>
    </location>
    <ligand>
        <name>Zn(2+)</name>
        <dbReference type="ChEBI" id="CHEBI:29105"/>
        <label>2</label>
    </ligand>
</feature>
<dbReference type="InterPro" id="IPR003607">
    <property type="entry name" value="HD/PDEase_dom"/>
</dbReference>
<dbReference type="GeneTree" id="ENSGT00940000155475"/>
<accession>A0A8C8HY35</accession>
<evidence type="ECO:0000256" key="7">
    <source>
        <dbReference type="ARBA" id="ARBA00022723"/>
    </source>
</evidence>
<evidence type="ECO:0000256" key="5">
    <source>
        <dbReference type="ARBA" id="ARBA00022535"/>
    </source>
</evidence>
<comment type="function">
    <text evidence="15">Plays a role in signal transduction by regulating the intracellular concentration of cyclic nucleotides. This phosphodiesterase catalyzes the specific hydrolysis of cGMP to 5'-GMP. Specifically regulates nitric-oxide-generated cGMP.</text>
</comment>
<keyword evidence="23" id="KW-1185">Reference proteome</keyword>
<organism evidence="22 23">
    <name type="scientific">Oncorhynchus tshawytscha</name>
    <name type="common">Chinook salmon</name>
    <name type="synonym">Salmo tshawytscha</name>
    <dbReference type="NCBI Taxonomy" id="74940"/>
    <lineage>
        <taxon>Eukaryota</taxon>
        <taxon>Metazoa</taxon>
        <taxon>Chordata</taxon>
        <taxon>Craniata</taxon>
        <taxon>Vertebrata</taxon>
        <taxon>Euteleostomi</taxon>
        <taxon>Actinopterygii</taxon>
        <taxon>Neopterygii</taxon>
        <taxon>Teleostei</taxon>
        <taxon>Protacanthopterygii</taxon>
        <taxon>Salmoniformes</taxon>
        <taxon>Salmonidae</taxon>
        <taxon>Salmoninae</taxon>
        <taxon>Oncorhynchus</taxon>
    </lineage>
</organism>
<evidence type="ECO:0000256" key="8">
    <source>
        <dbReference type="ARBA" id="ARBA00022737"/>
    </source>
</evidence>
<dbReference type="Gene3D" id="3.30.450.40">
    <property type="match status" value="2"/>
</dbReference>
<keyword evidence="8" id="KW-0677">Repeat</keyword>
<evidence type="ECO:0000256" key="12">
    <source>
        <dbReference type="ARBA" id="ARBA00022992"/>
    </source>
</evidence>
<dbReference type="GO" id="GO:0047555">
    <property type="term" value="F:3',5'-cyclic-GMP phosphodiesterase activity"/>
    <property type="evidence" value="ECO:0007669"/>
    <property type="project" value="UniProtKB-EC"/>
</dbReference>
<comment type="catalytic activity">
    <reaction evidence="13">
        <text>3',5'-cyclic GMP + H2O = GMP + H(+)</text>
        <dbReference type="Rhea" id="RHEA:16957"/>
        <dbReference type="ChEBI" id="CHEBI:15377"/>
        <dbReference type="ChEBI" id="CHEBI:15378"/>
        <dbReference type="ChEBI" id="CHEBI:57746"/>
        <dbReference type="ChEBI" id="CHEBI:58115"/>
        <dbReference type="EC" id="3.1.4.35"/>
    </reaction>
    <physiologicalReaction direction="left-to-right" evidence="13">
        <dbReference type="Rhea" id="RHEA:16958"/>
    </physiologicalReaction>
</comment>
<keyword evidence="5" id="KW-0140">cGMP</keyword>
<dbReference type="GO" id="GO:0007165">
    <property type="term" value="P:signal transduction"/>
    <property type="evidence" value="ECO:0007669"/>
    <property type="project" value="InterPro"/>
</dbReference>
<comment type="cofactor">
    <cofactor evidence="19">
        <name>a divalent metal cation</name>
        <dbReference type="ChEBI" id="CHEBI:60240"/>
    </cofactor>
    <text evidence="19">Binds 2 divalent metal cations per subunit. Site 1 may preferentially bind zinc ions, while site 2 has a preference for magnesium and/or manganese ions.</text>
</comment>
<feature type="region of interest" description="Disordered" evidence="20">
    <location>
        <begin position="41"/>
        <end position="74"/>
    </location>
</feature>
<dbReference type="PROSITE" id="PS00126">
    <property type="entry name" value="PDEASE_I_1"/>
    <property type="match status" value="1"/>
</dbReference>
<feature type="binding site" evidence="18">
    <location>
        <position position="610"/>
    </location>
    <ligand>
        <name>Zn(2+)</name>
        <dbReference type="ChEBI" id="CHEBI:29105"/>
        <label>1</label>
    </ligand>
</feature>